<feature type="compositionally biased region" description="Basic and acidic residues" evidence="1">
    <location>
        <begin position="258"/>
        <end position="280"/>
    </location>
</feature>
<feature type="domain" description="Integrase catalytic" evidence="2">
    <location>
        <begin position="1"/>
        <end position="70"/>
    </location>
</feature>
<dbReference type="Proteomes" id="UP001347796">
    <property type="component" value="Unassembled WGS sequence"/>
</dbReference>
<evidence type="ECO:0000256" key="1">
    <source>
        <dbReference type="SAM" id="MobiDB-lite"/>
    </source>
</evidence>
<evidence type="ECO:0000259" key="2">
    <source>
        <dbReference type="PROSITE" id="PS50994"/>
    </source>
</evidence>
<gene>
    <name evidence="3" type="ORF">SNE40_020448</name>
</gene>
<comment type="caution">
    <text evidence="3">The sequence shown here is derived from an EMBL/GenBank/DDBJ whole genome shotgun (WGS) entry which is preliminary data.</text>
</comment>
<keyword evidence="4" id="KW-1185">Reference proteome</keyword>
<dbReference type="InterPro" id="IPR050951">
    <property type="entry name" value="Retrovirus_Pol_polyprotein"/>
</dbReference>
<organism evidence="3 4">
    <name type="scientific">Patella caerulea</name>
    <name type="common">Rayed Mediterranean limpet</name>
    <dbReference type="NCBI Taxonomy" id="87958"/>
    <lineage>
        <taxon>Eukaryota</taxon>
        <taxon>Metazoa</taxon>
        <taxon>Spiralia</taxon>
        <taxon>Lophotrochozoa</taxon>
        <taxon>Mollusca</taxon>
        <taxon>Gastropoda</taxon>
        <taxon>Patellogastropoda</taxon>
        <taxon>Patelloidea</taxon>
        <taxon>Patellidae</taxon>
        <taxon>Patella</taxon>
    </lineage>
</organism>
<sequence>MEKSRTTPYHPQGNGQCERFNRTLLNMLGTLHPEQKSDWKSYVAPLVHAYNCTRHSSTGYSPYELMFGRKPTLAIDVMLGLVRDKEATKSYHSYVESLKERLEHAYLTASALVDDTHQNQRDKYNLSARTNTLEPGDTVLVRRLAFKEGRHKLADKWEDKPYKIVRQPNEGIPVYELLEVGGKRRRILRRNHLLPISSLPEIESTSNTNRPTPKPRTVQLPPKVTEVRELEDTESEEDEPVYLMESADFLHPASPAETQDRVDVIEPELDSIHQDGADRP</sequence>
<dbReference type="GO" id="GO:0015074">
    <property type="term" value="P:DNA integration"/>
    <property type="evidence" value="ECO:0007669"/>
    <property type="project" value="InterPro"/>
</dbReference>
<dbReference type="PANTHER" id="PTHR37984:SF15">
    <property type="entry name" value="INTEGRASE CATALYTIC DOMAIN-CONTAINING PROTEIN"/>
    <property type="match status" value="1"/>
</dbReference>
<dbReference type="InterPro" id="IPR036397">
    <property type="entry name" value="RNaseH_sf"/>
</dbReference>
<dbReference type="InterPro" id="IPR012337">
    <property type="entry name" value="RNaseH-like_sf"/>
</dbReference>
<name>A0AAN8IZP1_PATCE</name>
<dbReference type="PROSITE" id="PS50994">
    <property type="entry name" value="INTEGRASE"/>
    <property type="match status" value="1"/>
</dbReference>
<dbReference type="Gene3D" id="3.30.420.10">
    <property type="entry name" value="Ribonuclease H-like superfamily/Ribonuclease H"/>
    <property type="match status" value="1"/>
</dbReference>
<reference evidence="3 4" key="1">
    <citation type="submission" date="2024-01" db="EMBL/GenBank/DDBJ databases">
        <title>The genome of the rayed Mediterranean limpet Patella caerulea (Linnaeus, 1758).</title>
        <authorList>
            <person name="Anh-Thu Weber A."/>
            <person name="Halstead-Nussloch G."/>
        </authorList>
    </citation>
    <scope>NUCLEOTIDE SEQUENCE [LARGE SCALE GENOMIC DNA]</scope>
    <source>
        <strain evidence="3">AATW-2023a</strain>
        <tissue evidence="3">Whole specimen</tissue>
    </source>
</reference>
<dbReference type="EMBL" id="JAZGQO010000015">
    <property type="protein sequence ID" value="KAK6169382.1"/>
    <property type="molecule type" value="Genomic_DNA"/>
</dbReference>
<protein>
    <recommendedName>
        <fullName evidence="2">Integrase catalytic domain-containing protein</fullName>
    </recommendedName>
</protein>
<dbReference type="Pfam" id="PF13683">
    <property type="entry name" value="rve_3"/>
    <property type="match status" value="1"/>
</dbReference>
<feature type="region of interest" description="Disordered" evidence="1">
    <location>
        <begin position="200"/>
        <end position="280"/>
    </location>
</feature>
<dbReference type="AlphaFoldDB" id="A0AAN8IZP1"/>
<evidence type="ECO:0000313" key="4">
    <source>
        <dbReference type="Proteomes" id="UP001347796"/>
    </source>
</evidence>
<evidence type="ECO:0000313" key="3">
    <source>
        <dbReference type="EMBL" id="KAK6169382.1"/>
    </source>
</evidence>
<dbReference type="GO" id="GO:0003676">
    <property type="term" value="F:nucleic acid binding"/>
    <property type="evidence" value="ECO:0007669"/>
    <property type="project" value="InterPro"/>
</dbReference>
<dbReference type="SUPFAM" id="SSF53098">
    <property type="entry name" value="Ribonuclease H-like"/>
    <property type="match status" value="1"/>
</dbReference>
<dbReference type="PANTHER" id="PTHR37984">
    <property type="entry name" value="PROTEIN CBG26694"/>
    <property type="match status" value="1"/>
</dbReference>
<accession>A0AAN8IZP1</accession>
<dbReference type="InterPro" id="IPR001584">
    <property type="entry name" value="Integrase_cat-core"/>
</dbReference>
<feature type="compositionally biased region" description="Acidic residues" evidence="1">
    <location>
        <begin position="231"/>
        <end position="240"/>
    </location>
</feature>
<proteinExistence type="predicted"/>